<dbReference type="RefSeq" id="WP_019951391.1">
    <property type="nucleotide sequence ID" value="NZ_JBHLVX010000050.1"/>
</dbReference>
<comment type="caution">
    <text evidence="3">The sequence shown here is derived from an EMBL/GenBank/DDBJ whole genome shotgun (WGS) entry which is preliminary data.</text>
</comment>
<feature type="domain" description="S1 motif" evidence="2">
    <location>
        <begin position="71"/>
        <end position="135"/>
    </location>
</feature>
<dbReference type="InterPro" id="IPR012340">
    <property type="entry name" value="NA-bd_OB-fold"/>
</dbReference>
<dbReference type="InterPro" id="IPR014464">
    <property type="entry name" value="CvfB_fam"/>
</dbReference>
<dbReference type="Pfam" id="PF17783">
    <property type="entry name" value="WHD_CvfB"/>
    <property type="match status" value="1"/>
</dbReference>
<dbReference type="InterPro" id="IPR003029">
    <property type="entry name" value="S1_domain"/>
</dbReference>
<accession>A0ABV6G614</accession>
<organism evidence="3 4">
    <name type="scientific">Kushneria aurantia</name>
    <dbReference type="NCBI Taxonomy" id="504092"/>
    <lineage>
        <taxon>Bacteria</taxon>
        <taxon>Pseudomonadati</taxon>
        <taxon>Pseudomonadota</taxon>
        <taxon>Gammaproteobacteria</taxon>
        <taxon>Oceanospirillales</taxon>
        <taxon>Halomonadaceae</taxon>
        <taxon>Kushneria</taxon>
    </lineage>
</organism>
<gene>
    <name evidence="3" type="ORF">ACFFHW_13295</name>
</gene>
<evidence type="ECO:0000256" key="1">
    <source>
        <dbReference type="PIRNR" id="PIRNR012524"/>
    </source>
</evidence>
<dbReference type="Gene3D" id="1.10.10.10">
    <property type="entry name" value="Winged helix-like DNA-binding domain superfamily/Winged helix DNA-binding domain"/>
    <property type="match status" value="1"/>
</dbReference>
<dbReference type="EMBL" id="JBHLVX010000050">
    <property type="protein sequence ID" value="MFC0268948.1"/>
    <property type="molecule type" value="Genomic_DNA"/>
</dbReference>
<sequence>MAAMGRFNRLEIKRRADFGLYLDGGTLGDILLPSRYVPRDADTAPGDHLEVFVYLDSEDRPIATTRKPRVQVGEFARLKVVARTPVGVFLDWGLPKDLLLPHSEERAQRPLQAGDSCLVHVYLDSRTHRITASMRLDRHLSREAPAYRAGEAVSLLITGPTDLGFNAIINHRHRGLLHRSEVSRAPATGARIKGYVRRVRPDGGIDLSLTPTHEQIAESLEEQIMAALRDNDGELALSDRSDPALIRETFGVSKGSFKKALGGLYKRGAIVIEAERIRLA</sequence>
<dbReference type="PANTHER" id="PTHR37296">
    <property type="entry name" value="CONSERVED VIRULENCE FACTOR B"/>
    <property type="match status" value="1"/>
</dbReference>
<dbReference type="PIRSF" id="PIRSF012524">
    <property type="entry name" value="YitL_S1"/>
    <property type="match status" value="1"/>
</dbReference>
<dbReference type="InterPro" id="IPR040764">
    <property type="entry name" value="CvfB_WH"/>
</dbReference>
<proteinExistence type="inferred from homology"/>
<dbReference type="SMART" id="SM00316">
    <property type="entry name" value="S1"/>
    <property type="match status" value="2"/>
</dbReference>
<dbReference type="Pfam" id="PF13509">
    <property type="entry name" value="S1_2"/>
    <property type="match status" value="2"/>
</dbReference>
<feature type="domain" description="S1 motif" evidence="2">
    <location>
        <begin position="148"/>
        <end position="210"/>
    </location>
</feature>
<name>A0ABV6G614_9GAMM</name>
<dbReference type="Proteomes" id="UP001589814">
    <property type="component" value="Unassembled WGS sequence"/>
</dbReference>
<protein>
    <submittedName>
        <fullName evidence="3">S1 RNA-binding domain-containing protein</fullName>
    </submittedName>
</protein>
<dbReference type="PANTHER" id="PTHR37296:SF1">
    <property type="entry name" value="CONSERVED VIRULENCE FACTOR B"/>
    <property type="match status" value="1"/>
</dbReference>
<keyword evidence="4" id="KW-1185">Reference proteome</keyword>
<dbReference type="Gene3D" id="2.40.50.140">
    <property type="entry name" value="Nucleic acid-binding proteins"/>
    <property type="match status" value="3"/>
</dbReference>
<dbReference type="InterPro" id="IPR036388">
    <property type="entry name" value="WH-like_DNA-bd_sf"/>
</dbReference>
<evidence type="ECO:0000259" key="2">
    <source>
        <dbReference type="SMART" id="SM00316"/>
    </source>
</evidence>
<comment type="similarity">
    <text evidence="1">Belongs to the CvfB family.</text>
</comment>
<evidence type="ECO:0000313" key="4">
    <source>
        <dbReference type="Proteomes" id="UP001589814"/>
    </source>
</evidence>
<dbReference type="InterPro" id="IPR039566">
    <property type="entry name" value="CvfB_S1_st"/>
</dbReference>
<evidence type="ECO:0000313" key="3">
    <source>
        <dbReference type="EMBL" id="MFC0268948.1"/>
    </source>
</evidence>
<reference evidence="3 4" key="1">
    <citation type="submission" date="2024-09" db="EMBL/GenBank/DDBJ databases">
        <authorList>
            <person name="Sun Q."/>
            <person name="Mori K."/>
        </authorList>
    </citation>
    <scope>NUCLEOTIDE SEQUENCE [LARGE SCALE GENOMIC DNA]</scope>
    <source>
        <strain evidence="3 4">CCM 7415</strain>
    </source>
</reference>